<dbReference type="Pfam" id="PF00109">
    <property type="entry name" value="ketoacyl-synt"/>
    <property type="match status" value="1"/>
</dbReference>
<comment type="caution">
    <text evidence="4">The sequence shown here is derived from an EMBL/GenBank/DDBJ whole genome shotgun (WGS) entry which is preliminary data.</text>
</comment>
<sequence>MGCRYPGGADTPERLWDLVADGRDAITRWPVNRGWDTDALYDPDPDRPGTSYTRHGGFLHDASEFDAEFFGISP</sequence>
<protein>
    <recommendedName>
        <fullName evidence="3">Beta-ketoacyl synthase-like N-terminal domain-containing protein</fullName>
    </recommendedName>
</protein>
<feature type="domain" description="Beta-ketoacyl synthase-like N-terminal" evidence="3">
    <location>
        <begin position="1"/>
        <end position="74"/>
    </location>
</feature>
<keyword evidence="2" id="KW-0511">Multifunctional enzyme</keyword>
<dbReference type="InterPro" id="IPR016039">
    <property type="entry name" value="Thiolase-like"/>
</dbReference>
<dbReference type="PANTHER" id="PTHR43775:SF51">
    <property type="entry name" value="INACTIVE PHENOLPHTHIOCEROL SYNTHESIS POLYKETIDE SYNTHASE TYPE I PKS1-RELATED"/>
    <property type="match status" value="1"/>
</dbReference>
<proteinExistence type="predicted"/>
<name>A0ABR5IVE9_9ACTN</name>
<evidence type="ECO:0000313" key="4">
    <source>
        <dbReference type="EMBL" id="KOG85126.1"/>
    </source>
</evidence>
<dbReference type="PANTHER" id="PTHR43775">
    <property type="entry name" value="FATTY ACID SYNTHASE"/>
    <property type="match status" value="1"/>
</dbReference>
<dbReference type="Gene3D" id="3.40.47.10">
    <property type="match status" value="1"/>
</dbReference>
<evidence type="ECO:0000256" key="2">
    <source>
        <dbReference type="ARBA" id="ARBA00023268"/>
    </source>
</evidence>
<dbReference type="Proteomes" id="UP000037020">
    <property type="component" value="Unassembled WGS sequence"/>
</dbReference>
<feature type="non-terminal residue" evidence="4">
    <location>
        <position position="74"/>
    </location>
</feature>
<dbReference type="InterPro" id="IPR014030">
    <property type="entry name" value="Ketoacyl_synth_N"/>
</dbReference>
<evidence type="ECO:0000256" key="1">
    <source>
        <dbReference type="ARBA" id="ARBA00022679"/>
    </source>
</evidence>
<evidence type="ECO:0000259" key="3">
    <source>
        <dbReference type="Pfam" id="PF00109"/>
    </source>
</evidence>
<evidence type="ECO:0000313" key="5">
    <source>
        <dbReference type="Proteomes" id="UP000037020"/>
    </source>
</evidence>
<dbReference type="EMBL" id="LGUT01003617">
    <property type="protein sequence ID" value="KOG85126.1"/>
    <property type="molecule type" value="Genomic_DNA"/>
</dbReference>
<gene>
    <name evidence="4" type="ORF">ADK38_38425</name>
</gene>
<keyword evidence="1" id="KW-0808">Transferase</keyword>
<keyword evidence="5" id="KW-1185">Reference proteome</keyword>
<reference evidence="4 5" key="1">
    <citation type="submission" date="2015-07" db="EMBL/GenBank/DDBJ databases">
        <authorList>
            <person name="Ju K.-S."/>
            <person name="Doroghazi J.R."/>
            <person name="Metcalf W.W."/>
        </authorList>
    </citation>
    <scope>NUCLEOTIDE SEQUENCE [LARGE SCALE GENOMIC DNA]</scope>
    <source>
        <strain evidence="4 5">NRRL B-3589</strain>
    </source>
</reference>
<organism evidence="4 5">
    <name type="scientific">Streptomyces varsoviensis</name>
    <dbReference type="NCBI Taxonomy" id="67373"/>
    <lineage>
        <taxon>Bacteria</taxon>
        <taxon>Bacillati</taxon>
        <taxon>Actinomycetota</taxon>
        <taxon>Actinomycetes</taxon>
        <taxon>Kitasatosporales</taxon>
        <taxon>Streptomycetaceae</taxon>
        <taxon>Streptomyces</taxon>
    </lineage>
</organism>
<accession>A0ABR5IVE9</accession>
<dbReference type="SUPFAM" id="SSF53901">
    <property type="entry name" value="Thiolase-like"/>
    <property type="match status" value="1"/>
</dbReference>
<dbReference type="InterPro" id="IPR050091">
    <property type="entry name" value="PKS_NRPS_Biosynth_Enz"/>
</dbReference>